<comment type="catalytic activity">
    <reaction evidence="1 9">
        <text>Endohydrolysis of (1-&gt;4)-beta-D-xylosidic linkages in xylans.</text>
        <dbReference type="EC" id="3.2.1.8"/>
    </reaction>
</comment>
<evidence type="ECO:0000256" key="9">
    <source>
        <dbReference type="RuleBase" id="RU361174"/>
    </source>
</evidence>
<dbReference type="InterPro" id="IPR017853">
    <property type="entry name" value="GH"/>
</dbReference>
<dbReference type="AlphaFoldDB" id="A0A1G4RCK6"/>
<dbReference type="PROSITE" id="PS51760">
    <property type="entry name" value="GH10_2"/>
    <property type="match status" value="1"/>
</dbReference>
<evidence type="ECO:0000256" key="2">
    <source>
        <dbReference type="ARBA" id="ARBA00007495"/>
    </source>
</evidence>
<dbReference type="EMBL" id="FMTS01000002">
    <property type="protein sequence ID" value="SCW54476.1"/>
    <property type="molecule type" value="Genomic_DNA"/>
</dbReference>
<evidence type="ECO:0000256" key="4">
    <source>
        <dbReference type="ARBA" id="ARBA00022729"/>
    </source>
</evidence>
<evidence type="ECO:0000313" key="13">
    <source>
        <dbReference type="Proteomes" id="UP000199150"/>
    </source>
</evidence>
<gene>
    <name evidence="12" type="ORF">SAMN02927928_1778</name>
</gene>
<evidence type="ECO:0000256" key="1">
    <source>
        <dbReference type="ARBA" id="ARBA00000681"/>
    </source>
</evidence>
<evidence type="ECO:0000256" key="10">
    <source>
        <dbReference type="SAM" id="SignalP"/>
    </source>
</evidence>
<dbReference type="PANTHER" id="PTHR31490">
    <property type="entry name" value="GLYCOSYL HYDROLASE"/>
    <property type="match status" value="1"/>
</dbReference>
<evidence type="ECO:0000256" key="8">
    <source>
        <dbReference type="ARBA" id="ARBA00023326"/>
    </source>
</evidence>
<dbReference type="RefSeq" id="WP_245678933.1">
    <property type="nucleotide sequence ID" value="NZ_CBCRYE010000004.1"/>
</dbReference>
<keyword evidence="13" id="KW-1185">Reference proteome</keyword>
<reference evidence="13" key="1">
    <citation type="submission" date="2016-10" db="EMBL/GenBank/DDBJ databases">
        <authorList>
            <person name="Varghese N."/>
            <person name="Submissions S."/>
        </authorList>
    </citation>
    <scope>NUCLEOTIDE SEQUENCE [LARGE SCALE GENOMIC DNA]</scope>
    <source>
        <strain evidence="13">CGMCC 1.3431</strain>
    </source>
</reference>
<sequence length="353" mass="39233">MNRRGLLSGLAAGASTLALSRILPAAAQTYGAIPPLKSVTPYPLGVSASFRKLSDTAWTRLAATHFSRLTPEWEMKMEYLLRPDGSLQFDRADALVRFARRNGMGLHGHALIWYAQDGEYFQKLKTKPDAFLLAYTRYIQDVINHFTGFIRGWDVVNEPIWNDGRSLRPCLWREVLGDDYIGLALEAAHQADPSATLFLNDYNLELTPKKRTTFLKLCEKLLKDGAPLSGIGTQTHIDSGIEPGLIKAAIKDIASLGLKVHVSEVDISLREPHPVNLAAPRIHQVRVLSELLEAYHDVPDRQRYGLTMWALRDSDSWLNTAQGGKGLLPDEPVLFDGLGRPKPLAQAFVSAMK</sequence>
<dbReference type="SMART" id="SM00633">
    <property type="entry name" value="Glyco_10"/>
    <property type="match status" value="1"/>
</dbReference>
<keyword evidence="4 10" id="KW-0732">Signal</keyword>
<evidence type="ECO:0000256" key="5">
    <source>
        <dbReference type="ARBA" id="ARBA00022801"/>
    </source>
</evidence>
<dbReference type="PRINTS" id="PR00134">
    <property type="entry name" value="GLHYDRLASE10"/>
</dbReference>
<keyword evidence="3 12" id="KW-0858">Xylan degradation</keyword>
<evidence type="ECO:0000256" key="7">
    <source>
        <dbReference type="ARBA" id="ARBA00023295"/>
    </source>
</evidence>
<name>A0A1G4RCK6_9CAUL</name>
<dbReference type="Proteomes" id="UP000199150">
    <property type="component" value="Unassembled WGS sequence"/>
</dbReference>
<dbReference type="InterPro" id="IPR044846">
    <property type="entry name" value="GH10"/>
</dbReference>
<dbReference type="GO" id="GO:0031176">
    <property type="term" value="F:endo-1,4-beta-xylanase activity"/>
    <property type="evidence" value="ECO:0007669"/>
    <property type="project" value="UniProtKB-EC"/>
</dbReference>
<accession>A0A1G4RCK6</accession>
<evidence type="ECO:0000256" key="3">
    <source>
        <dbReference type="ARBA" id="ARBA00022651"/>
    </source>
</evidence>
<dbReference type="InterPro" id="IPR001000">
    <property type="entry name" value="GH10_dom"/>
</dbReference>
<protein>
    <recommendedName>
        <fullName evidence="9">Beta-xylanase</fullName>
        <ecNumber evidence="9">3.2.1.8</ecNumber>
    </recommendedName>
</protein>
<keyword evidence="6 9" id="KW-0119">Carbohydrate metabolism</keyword>
<proteinExistence type="inferred from homology"/>
<evidence type="ECO:0000259" key="11">
    <source>
        <dbReference type="PROSITE" id="PS51760"/>
    </source>
</evidence>
<dbReference type="Gene3D" id="3.20.20.80">
    <property type="entry name" value="Glycosidases"/>
    <property type="match status" value="1"/>
</dbReference>
<dbReference type="STRING" id="260084.SAMN02927928_1778"/>
<feature type="signal peptide" evidence="10">
    <location>
        <begin position="1"/>
        <end position="27"/>
    </location>
</feature>
<feature type="chain" id="PRO_5011677457" description="Beta-xylanase" evidence="10">
    <location>
        <begin position="28"/>
        <end position="353"/>
    </location>
</feature>
<dbReference type="SUPFAM" id="SSF51445">
    <property type="entry name" value="(Trans)glycosidases"/>
    <property type="match status" value="1"/>
</dbReference>
<dbReference type="GO" id="GO:0045493">
    <property type="term" value="P:xylan catabolic process"/>
    <property type="evidence" value="ECO:0007669"/>
    <property type="project" value="UniProtKB-KW"/>
</dbReference>
<keyword evidence="7 9" id="KW-0326">Glycosidase</keyword>
<comment type="similarity">
    <text evidence="2 9">Belongs to the glycosyl hydrolase 10 (cellulase F) family.</text>
</comment>
<organism evidence="12 13">
    <name type="scientific">Asticcacaulis taihuensis</name>
    <dbReference type="NCBI Taxonomy" id="260084"/>
    <lineage>
        <taxon>Bacteria</taxon>
        <taxon>Pseudomonadati</taxon>
        <taxon>Pseudomonadota</taxon>
        <taxon>Alphaproteobacteria</taxon>
        <taxon>Caulobacterales</taxon>
        <taxon>Caulobacteraceae</taxon>
        <taxon>Asticcacaulis</taxon>
    </lineage>
</organism>
<evidence type="ECO:0000256" key="6">
    <source>
        <dbReference type="ARBA" id="ARBA00023277"/>
    </source>
</evidence>
<dbReference type="EC" id="3.2.1.8" evidence="9"/>
<feature type="domain" description="GH10" evidence="11">
    <location>
        <begin position="30"/>
        <end position="351"/>
    </location>
</feature>
<dbReference type="PROSITE" id="PS51318">
    <property type="entry name" value="TAT"/>
    <property type="match status" value="1"/>
</dbReference>
<keyword evidence="8 9" id="KW-0624">Polysaccharide degradation</keyword>
<dbReference type="InterPro" id="IPR006311">
    <property type="entry name" value="TAT_signal"/>
</dbReference>
<dbReference type="PANTHER" id="PTHR31490:SF88">
    <property type="entry name" value="BETA-XYLANASE"/>
    <property type="match status" value="1"/>
</dbReference>
<evidence type="ECO:0000313" key="12">
    <source>
        <dbReference type="EMBL" id="SCW54476.1"/>
    </source>
</evidence>
<keyword evidence="5 9" id="KW-0378">Hydrolase</keyword>
<dbReference type="Pfam" id="PF00331">
    <property type="entry name" value="Glyco_hydro_10"/>
    <property type="match status" value="1"/>
</dbReference>